<organism evidence="4 5">
    <name type="scientific">Apiospora saccharicola</name>
    <dbReference type="NCBI Taxonomy" id="335842"/>
    <lineage>
        <taxon>Eukaryota</taxon>
        <taxon>Fungi</taxon>
        <taxon>Dikarya</taxon>
        <taxon>Ascomycota</taxon>
        <taxon>Pezizomycotina</taxon>
        <taxon>Sordariomycetes</taxon>
        <taxon>Xylariomycetidae</taxon>
        <taxon>Amphisphaeriales</taxon>
        <taxon>Apiosporaceae</taxon>
        <taxon>Apiospora</taxon>
    </lineage>
</organism>
<evidence type="ECO:0000313" key="5">
    <source>
        <dbReference type="Proteomes" id="UP001446871"/>
    </source>
</evidence>
<keyword evidence="2" id="KW-0521">NADP</keyword>
<keyword evidence="3" id="KW-0560">Oxidoreductase</keyword>
<proteinExistence type="inferred from homology"/>
<dbReference type="Proteomes" id="UP001446871">
    <property type="component" value="Unassembled WGS sequence"/>
</dbReference>
<dbReference type="SUPFAM" id="SSF51735">
    <property type="entry name" value="NAD(P)-binding Rossmann-fold domains"/>
    <property type="match status" value="1"/>
</dbReference>
<dbReference type="Gene3D" id="3.40.50.720">
    <property type="entry name" value="NAD(P)-binding Rossmann-like Domain"/>
    <property type="match status" value="1"/>
</dbReference>
<reference evidence="4 5" key="1">
    <citation type="submission" date="2023-01" db="EMBL/GenBank/DDBJ databases">
        <title>Analysis of 21 Apiospora genomes using comparative genomics revels a genus with tremendous synthesis potential of carbohydrate active enzymes and secondary metabolites.</title>
        <authorList>
            <person name="Sorensen T."/>
        </authorList>
    </citation>
    <scope>NUCLEOTIDE SEQUENCE [LARGE SCALE GENOMIC DNA]</scope>
    <source>
        <strain evidence="4 5">CBS 83171</strain>
    </source>
</reference>
<comment type="similarity">
    <text evidence="1">Belongs to the short-chain dehydrogenases/reductases (SDR) family.</text>
</comment>
<dbReference type="PANTHER" id="PTHR24320">
    <property type="entry name" value="RETINOL DEHYDROGENASE"/>
    <property type="match status" value="1"/>
</dbReference>
<dbReference type="EMBL" id="JAQQWM010000003">
    <property type="protein sequence ID" value="KAK8071637.1"/>
    <property type="molecule type" value="Genomic_DNA"/>
</dbReference>
<evidence type="ECO:0000256" key="1">
    <source>
        <dbReference type="ARBA" id="ARBA00006484"/>
    </source>
</evidence>
<dbReference type="InterPro" id="IPR036291">
    <property type="entry name" value="NAD(P)-bd_dom_sf"/>
</dbReference>
<gene>
    <name evidence="4" type="ORF">PG996_004985</name>
</gene>
<comment type="caution">
    <text evidence="4">The sequence shown here is derived from an EMBL/GenBank/DDBJ whole genome shotgun (WGS) entry which is preliminary data.</text>
</comment>
<evidence type="ECO:0000313" key="4">
    <source>
        <dbReference type="EMBL" id="KAK8071637.1"/>
    </source>
</evidence>
<sequence length="207" mass="23477">MVLGHRSPEAGFRLEVHVLWYARKPECYPWPFYSLRDDHRPTGPSSDRKPHPSAEIYAEKNTGFDIDNLDYHVKKSVLYQYGISKAGAWVYAVEYAKRYKNDGIVSVSLNPGNLKSDLFRSQGHAMRAMNSMILYPVPNGAATQLFAAFSPQVTKETSVAGNWVIHFGRVAPIRKDLVNAIKSAQQGGNDGTHKFWEWTDEQVKQYN</sequence>
<accession>A0ABR1VKH2</accession>
<protein>
    <submittedName>
        <fullName evidence="4">Uncharacterized protein</fullName>
    </submittedName>
</protein>
<keyword evidence="5" id="KW-1185">Reference proteome</keyword>
<name>A0ABR1VKH2_9PEZI</name>
<evidence type="ECO:0000256" key="2">
    <source>
        <dbReference type="ARBA" id="ARBA00022857"/>
    </source>
</evidence>
<dbReference type="PANTHER" id="PTHR24320:SF236">
    <property type="entry name" value="SHORT-CHAIN DEHYDROGENASE-RELATED"/>
    <property type="match status" value="1"/>
</dbReference>
<evidence type="ECO:0000256" key="3">
    <source>
        <dbReference type="ARBA" id="ARBA00023002"/>
    </source>
</evidence>